<reference evidence="2" key="1">
    <citation type="journal article" date="2023" name="Commun. Biol.">
        <title>Genome analysis of Parmales, the sister group of diatoms, reveals the evolutionary specialization of diatoms from phago-mixotrophs to photoautotrophs.</title>
        <authorList>
            <person name="Ban H."/>
            <person name="Sato S."/>
            <person name="Yoshikawa S."/>
            <person name="Yamada K."/>
            <person name="Nakamura Y."/>
            <person name="Ichinomiya M."/>
            <person name="Sato N."/>
            <person name="Blanc-Mathieu R."/>
            <person name="Endo H."/>
            <person name="Kuwata A."/>
            <person name="Ogata H."/>
        </authorList>
    </citation>
    <scope>NUCLEOTIDE SEQUENCE [LARGE SCALE GENOMIC DNA]</scope>
    <source>
        <strain evidence="2">NIES 3700</strain>
    </source>
</reference>
<protein>
    <submittedName>
        <fullName evidence="1">Uncharacterized protein</fullName>
    </submittedName>
</protein>
<dbReference type="OrthoDB" id="10407340at2759"/>
<dbReference type="Proteomes" id="UP001165122">
    <property type="component" value="Unassembled WGS sequence"/>
</dbReference>
<dbReference type="EMBL" id="BRXW01000669">
    <property type="protein sequence ID" value="GMH73244.1"/>
    <property type="molecule type" value="Genomic_DNA"/>
</dbReference>
<proteinExistence type="predicted"/>
<evidence type="ECO:0000313" key="2">
    <source>
        <dbReference type="Proteomes" id="UP001165122"/>
    </source>
</evidence>
<organism evidence="1 2">
    <name type="scientific">Triparma laevis f. longispina</name>
    <dbReference type="NCBI Taxonomy" id="1714387"/>
    <lineage>
        <taxon>Eukaryota</taxon>
        <taxon>Sar</taxon>
        <taxon>Stramenopiles</taxon>
        <taxon>Ochrophyta</taxon>
        <taxon>Bolidophyceae</taxon>
        <taxon>Parmales</taxon>
        <taxon>Triparmaceae</taxon>
        <taxon>Triparma</taxon>
    </lineage>
</organism>
<evidence type="ECO:0000313" key="1">
    <source>
        <dbReference type="EMBL" id="GMH73244.1"/>
    </source>
</evidence>
<sequence>MQRFRFSDADGDFKIQILELCYLCGAGWNFVLIELGKQEYSTCISVLNYLKDRLEGEEMVVDFFNNCVKCVEGMEEEEGGDLEVLKECLENVYTKNPHWYISQCSALKFHLGLRIVKIQILKYAMLSFETNPAKVNRVLKVKNGEDYKPIIDYTRNVLIQLLTSNSGGLINDFSRFYITLNPLHTCELGMNLLKMGDGNGGDIVMKCLIKEPRKFVEHWGLLIGRWRELKGVWERDVGEVIKIGQGLCRVANNMPENIIENSFTEICDVVVDQITTGASGGGKVIKVILKGFRSREFRIKLFERTYNHLLNQITVNSEIEGLVEVARECIGMEGEAGEAGERIGVECLRRYEEGVEWAVEWVEEMGGAVEKKVPGAMQTYIQIMSLAKTTTHIPIYTTSLLRLPTTFTPNYLPSSTATSLDSFTHTDDIRRSGILFFRTLFEVPNSIGAVGIEEHLRPDSSKRIYSQIKSNIEHTLASISPQILQNGLHGIRTWGRSVQDPSAGMVYAVLTAWVYLGGDKDTLVKTTNESLNTWKDGEVKTLVLKVFLKTAEGGRSNVQSSFLMDFFNDLWEYVDKGEKISEERKKLEKYF</sequence>
<gene>
    <name evidence="1" type="ORF">TrLO_g3936</name>
</gene>
<keyword evidence="2" id="KW-1185">Reference proteome</keyword>
<accession>A0A9W7AK61</accession>
<name>A0A9W7AK61_9STRA</name>
<dbReference type="AlphaFoldDB" id="A0A9W7AK61"/>
<comment type="caution">
    <text evidence="1">The sequence shown here is derived from an EMBL/GenBank/DDBJ whole genome shotgun (WGS) entry which is preliminary data.</text>
</comment>